<dbReference type="InterPro" id="IPR000323">
    <property type="entry name" value="Cu2_ascorb_mOase_N"/>
</dbReference>
<dbReference type="InterPro" id="IPR014784">
    <property type="entry name" value="Cu2_ascorb_mOase-like_C"/>
</dbReference>
<evidence type="ECO:0000313" key="7">
    <source>
        <dbReference type="Proteomes" id="UP001217089"/>
    </source>
</evidence>
<dbReference type="InterPro" id="IPR036939">
    <property type="entry name" value="Cu2_ascorb_mOase_N_sf"/>
</dbReference>
<name>A0ABQ9E8D5_TEGGR</name>
<dbReference type="PANTHER" id="PTHR10157:SF23">
    <property type="entry name" value="MOXD1 HOMOLOG 1"/>
    <property type="match status" value="1"/>
</dbReference>
<dbReference type="CDD" id="cd09631">
    <property type="entry name" value="DOMON_DOH"/>
    <property type="match status" value="2"/>
</dbReference>
<evidence type="ECO:0000256" key="3">
    <source>
        <dbReference type="ARBA" id="ARBA00023180"/>
    </source>
</evidence>
<protein>
    <recommendedName>
        <fullName evidence="5">DOMON domain-containing protein</fullName>
    </recommendedName>
</protein>
<dbReference type="Proteomes" id="UP001217089">
    <property type="component" value="Unassembled WGS sequence"/>
</dbReference>
<dbReference type="PROSITE" id="PS50836">
    <property type="entry name" value="DOMON"/>
    <property type="match status" value="2"/>
</dbReference>
<dbReference type="SUPFAM" id="SSF49742">
    <property type="entry name" value="PHM/PNGase F"/>
    <property type="match status" value="4"/>
</dbReference>
<feature type="domain" description="DOMON" evidence="5">
    <location>
        <begin position="531"/>
        <end position="671"/>
    </location>
</feature>
<keyword evidence="7" id="KW-1185">Reference proteome</keyword>
<dbReference type="InterPro" id="IPR024548">
    <property type="entry name" value="Cu2_monoox_C"/>
</dbReference>
<dbReference type="PRINTS" id="PR00767">
    <property type="entry name" value="DBMONOXGNASE"/>
</dbReference>
<keyword evidence="3" id="KW-0325">Glycoprotein</keyword>
<keyword evidence="4" id="KW-0732">Signal</keyword>
<evidence type="ECO:0000259" key="5">
    <source>
        <dbReference type="PROSITE" id="PS50836"/>
    </source>
</evidence>
<dbReference type="SMART" id="SM00664">
    <property type="entry name" value="DoH"/>
    <property type="match status" value="2"/>
</dbReference>
<proteinExistence type="inferred from homology"/>
<keyword evidence="2" id="KW-1015">Disulfide bond</keyword>
<reference evidence="6 7" key="1">
    <citation type="submission" date="2022-12" db="EMBL/GenBank/DDBJ databases">
        <title>Chromosome-level genome of Tegillarca granosa.</title>
        <authorList>
            <person name="Kim J."/>
        </authorList>
    </citation>
    <scope>NUCLEOTIDE SEQUENCE [LARGE SCALE GENOMIC DNA]</scope>
    <source>
        <strain evidence="6">Teg-2019</strain>
        <tissue evidence="6">Adductor muscle</tissue>
    </source>
</reference>
<comment type="similarity">
    <text evidence="1">Belongs to the copper type II ascorbate-dependent monooxygenase family.</text>
</comment>
<dbReference type="InterPro" id="IPR005018">
    <property type="entry name" value="DOMON_domain"/>
</dbReference>
<dbReference type="InterPro" id="IPR028460">
    <property type="entry name" value="Tbh/DBH"/>
</dbReference>
<feature type="chain" id="PRO_5047402490" description="DOMON domain-containing protein" evidence="4">
    <location>
        <begin position="17"/>
        <end position="1017"/>
    </location>
</feature>
<accession>A0ABQ9E8D5</accession>
<evidence type="ECO:0000313" key="6">
    <source>
        <dbReference type="EMBL" id="KAJ8300644.1"/>
    </source>
</evidence>
<dbReference type="Pfam" id="PF03351">
    <property type="entry name" value="DOMON"/>
    <property type="match status" value="2"/>
</dbReference>
<comment type="caution">
    <text evidence="6">The sequence shown here is derived from an EMBL/GenBank/DDBJ whole genome shotgun (WGS) entry which is preliminary data.</text>
</comment>
<dbReference type="PANTHER" id="PTHR10157">
    <property type="entry name" value="DOPAMINE BETA HYDROXYLASE RELATED"/>
    <property type="match status" value="1"/>
</dbReference>
<dbReference type="SUPFAM" id="SSF49344">
    <property type="entry name" value="CBD9-like"/>
    <property type="match status" value="1"/>
</dbReference>
<feature type="signal peptide" evidence="4">
    <location>
        <begin position="1"/>
        <end position="16"/>
    </location>
</feature>
<dbReference type="Gene3D" id="2.60.120.310">
    <property type="entry name" value="Copper type II, ascorbate-dependent monooxygenase, N-terminal domain"/>
    <property type="match status" value="2"/>
</dbReference>
<dbReference type="Pfam" id="PF01082">
    <property type="entry name" value="Cu2_monooxygen"/>
    <property type="match status" value="2"/>
</dbReference>
<dbReference type="InterPro" id="IPR045266">
    <property type="entry name" value="DOH_DOMON"/>
</dbReference>
<dbReference type="EMBL" id="JARBDR010000919">
    <property type="protein sequence ID" value="KAJ8300644.1"/>
    <property type="molecule type" value="Genomic_DNA"/>
</dbReference>
<feature type="domain" description="DOMON" evidence="5">
    <location>
        <begin position="34"/>
        <end position="148"/>
    </location>
</feature>
<dbReference type="InterPro" id="IPR008977">
    <property type="entry name" value="PHM/PNGase_F_dom_sf"/>
</dbReference>
<organism evidence="6 7">
    <name type="scientific">Tegillarca granosa</name>
    <name type="common">Malaysian cockle</name>
    <name type="synonym">Anadara granosa</name>
    <dbReference type="NCBI Taxonomy" id="220873"/>
    <lineage>
        <taxon>Eukaryota</taxon>
        <taxon>Metazoa</taxon>
        <taxon>Spiralia</taxon>
        <taxon>Lophotrochozoa</taxon>
        <taxon>Mollusca</taxon>
        <taxon>Bivalvia</taxon>
        <taxon>Autobranchia</taxon>
        <taxon>Pteriomorphia</taxon>
        <taxon>Arcoida</taxon>
        <taxon>Arcoidea</taxon>
        <taxon>Arcidae</taxon>
        <taxon>Tegillarca</taxon>
    </lineage>
</organism>
<dbReference type="Pfam" id="PF03712">
    <property type="entry name" value="Cu2_monoox_C"/>
    <property type="match status" value="2"/>
</dbReference>
<evidence type="ECO:0000256" key="4">
    <source>
        <dbReference type="SAM" id="SignalP"/>
    </source>
</evidence>
<evidence type="ECO:0000256" key="1">
    <source>
        <dbReference type="ARBA" id="ARBA00010676"/>
    </source>
</evidence>
<sequence>MKSIIIICLVFLYVRADVRPTESFPHRESLDKDENFILYWKTNTTHITFEAHVKTRGYVGFGISPNGKMYPSDVVVGWIEADGTPHFQDCHTVGHVAPVADQSQDWKLLHGEENNFGTSLKFVRPLKSCDSDDLEITDDTVHLIYAYHPDDPTSFTSLPWHGASRRGSKSLLLLSGTDNSHKVMPSDVKTFVFSNRNFHVPAKDTTYHCTTFKLPDLGKKHHMIKHEPIITKGNELHVHHFILYHCQSHIDPNLAGRDFDCYHQRPKEFSSCYLVSIAWAIGGEAFYFPSEAGYSLGTPSDPSFFMLETHYDNPTIRSAVIYFLFQGMHSHPEGIKVFGVLQHSHLLGRAIKTRVGGLTTRDEMCLSFLWYYPKIGLDTCISSPMYNQIDQDPNKAVQILDTWDWRNQTIRDNFNNIMKTTDYFVIKAGASMSRTYEKISYLTPTTPYVPSPSPCFDSNNHLVSKQKQPNSTIHSSVTTHNHVHQHASMTHHQPINHHVSSTTQNPVKHLNTGSLTPTELYTHMMVLDTNNDFKLYWKTNKTHITFETIVKTRGYVGFGISTNGKMFPADVIVGWVADDGTPHLNDYHTTGHVPPVLDRSQDWDDTTHVIYSYHPDDPQSPTSLPWHGAMRRGQKSMLLLSGPKQTNIRMPSDVKTYELLNGNYEPVITPGNELNVHHILIYHCLDNVDANMAGRSYQCYGAQRPRELNSCYAVYLAWAIGGEAFYFPQNVGMSIGTSSDPTFFVMETHYDNPTMRTDMVDNSGIRVYYTPTLRQYDAGVIETGMHLIIIDHVFKILLPNRPSMSKLIHVLDIRDGLTLIKCVKYLHVHVQCFIQGMQNQPQGVKVFGVLQHAHLLGRKIRTRLVRNGVEQEPIASDNHYDFDYQDFRLLKEERTILPGDSIIVECTHDSTGRTTPTHGGLTTQDEMCLTFVLYYPRMDVDICNSSPRYDDVVQDPSQAVHTLQRWNWKDPAVRQKFQNVLANSTHTVFCSGKHLTPKVRTVYKTLSRTLEINVFVN</sequence>
<dbReference type="InterPro" id="IPR000945">
    <property type="entry name" value="DBH-like"/>
</dbReference>
<gene>
    <name evidence="6" type="ORF">KUTeg_022163</name>
</gene>
<feature type="non-terminal residue" evidence="6">
    <location>
        <position position="1017"/>
    </location>
</feature>
<evidence type="ECO:0000256" key="2">
    <source>
        <dbReference type="ARBA" id="ARBA00023157"/>
    </source>
</evidence>
<dbReference type="Gene3D" id="2.60.120.230">
    <property type="match status" value="2"/>
</dbReference>